<feature type="compositionally biased region" description="Polar residues" evidence="1">
    <location>
        <begin position="212"/>
        <end position="223"/>
    </location>
</feature>
<dbReference type="Proteomes" id="UP000188543">
    <property type="component" value="Unassembled WGS sequence"/>
</dbReference>
<proteinExistence type="predicted"/>
<gene>
    <name evidence="2" type="ORF">A8E72_34090</name>
</gene>
<evidence type="ECO:0000256" key="1">
    <source>
        <dbReference type="SAM" id="MobiDB-lite"/>
    </source>
</evidence>
<protein>
    <submittedName>
        <fullName evidence="2">Uncharacterized protein</fullName>
    </submittedName>
</protein>
<accession>A0A1V2VTU5</accession>
<dbReference type="EMBL" id="MUTJ01000100">
    <property type="protein sequence ID" value="ONU76345.1"/>
    <property type="molecule type" value="Genomic_DNA"/>
</dbReference>
<organism evidence="2 3">
    <name type="scientific">Burkholderia cenocepacia</name>
    <dbReference type="NCBI Taxonomy" id="95486"/>
    <lineage>
        <taxon>Bacteria</taxon>
        <taxon>Pseudomonadati</taxon>
        <taxon>Pseudomonadota</taxon>
        <taxon>Betaproteobacteria</taxon>
        <taxon>Burkholderiales</taxon>
        <taxon>Burkholderiaceae</taxon>
        <taxon>Burkholderia</taxon>
        <taxon>Burkholderia cepacia complex</taxon>
    </lineage>
</organism>
<evidence type="ECO:0000313" key="3">
    <source>
        <dbReference type="Proteomes" id="UP000188543"/>
    </source>
</evidence>
<comment type="caution">
    <text evidence="2">The sequence shown here is derived from an EMBL/GenBank/DDBJ whole genome shotgun (WGS) entry which is preliminary data.</text>
</comment>
<feature type="compositionally biased region" description="Polar residues" evidence="1">
    <location>
        <begin position="233"/>
        <end position="244"/>
    </location>
</feature>
<name>A0A1V2VTU5_9BURK</name>
<sequence>MTDAVFFFEVLGKSEVDIDGFVDILPLCSKEEQYELIYRFMDSAMPFLNAEWQVIEDTQGYVYGDYNKEEILNIGFATIKDSTFKSWTKEQQEAYKNRDYENIPEISSDDWEWDNDELFQFRCNEAYDLAYGIDEIVENELFEFEETENTVYFYMTDLQMQAQLSDDRIQTAITNTFANLDMNHIQCLDDLVALTNARSLHGKLTDEMAQSDKPTTKAQQLSNDIEGEDFTYKPSTTKTNKAKV</sequence>
<feature type="region of interest" description="Disordered" evidence="1">
    <location>
        <begin position="205"/>
        <end position="244"/>
    </location>
</feature>
<evidence type="ECO:0000313" key="2">
    <source>
        <dbReference type="EMBL" id="ONU76345.1"/>
    </source>
</evidence>
<dbReference type="AlphaFoldDB" id="A0A1V2VTU5"/>
<reference evidence="2 3" key="1">
    <citation type="submission" date="2016-08" db="EMBL/GenBank/DDBJ databases">
        <authorList>
            <person name="Seilhamer J.J."/>
        </authorList>
    </citation>
    <scope>NUCLEOTIDE SEQUENCE [LARGE SCALE GENOMIC DNA]</scope>
    <source>
        <strain evidence="2 3">VC14762</strain>
    </source>
</reference>